<reference evidence="2" key="1">
    <citation type="submission" date="2016-08" db="EMBL/GenBank/DDBJ databases">
        <authorList>
            <person name="Varghese N."/>
            <person name="Submissions Spin"/>
        </authorList>
    </citation>
    <scope>NUCLEOTIDE SEQUENCE [LARGE SCALE GENOMIC DNA]</scope>
    <source>
        <strain evidence="2">HAMBI 2975</strain>
    </source>
</reference>
<evidence type="ECO:0000313" key="2">
    <source>
        <dbReference type="Proteomes" id="UP000199101"/>
    </source>
</evidence>
<gene>
    <name evidence="1" type="ORF">GA0061103_0668</name>
</gene>
<dbReference type="AlphaFoldDB" id="A0A1C3XC45"/>
<accession>A0A1C3XC45</accession>
<proteinExistence type="predicted"/>
<sequence>MANETRKPVLHDHVAVKRKLVPSFLHKLGGKFSQYSWTRQLVPEAIWIGLLIDSCGYKSAWEHACALGKAAIAAMNGSECPPFVKFSTFAELSDYQKEATRSALDQASLMAIRQSLAPLAAIIPDHPLAFLGKADASPEQNARFPELLGEFYDRNSRAAVRSTALGYGLGLDQEKIHISSHLIDDLIVRFNVIEDYPETEESRQAAGAFRAAAPMLFMSANADDAGFESDAPWIAAFWDHISGFGPCLITDTLEDETTDSEDPFELFIFDFRNAVRADLRARLAAWPLDLNEIEVFEVVTALLCRQATLTMEMASSPGTWTPHVAPILLRAIADVFINLAWILKDPSPRARLYVEDGQGAIKLQIAHQKRALEAATDANEAGQLREMIEMWSDWLSAQRIEALVEVNLGSWSGLNTRRMAEEAGFLDFYNYVYQPFSSAVHSNWAHVSVFNTVHCQNPAHRWHRSAAIAATPIDPNWLHLASKYLSKTFAHFDDVYGFDLPNAAFDLVASQLSETTEENLS</sequence>
<organism evidence="1 2">
    <name type="scientific">Rhizobium multihospitium</name>
    <dbReference type="NCBI Taxonomy" id="410764"/>
    <lineage>
        <taxon>Bacteria</taxon>
        <taxon>Pseudomonadati</taxon>
        <taxon>Pseudomonadota</taxon>
        <taxon>Alphaproteobacteria</taxon>
        <taxon>Hyphomicrobiales</taxon>
        <taxon>Rhizobiaceae</taxon>
        <taxon>Rhizobium/Agrobacterium group</taxon>
        <taxon>Rhizobium</taxon>
    </lineage>
</organism>
<dbReference type="OrthoDB" id="1434112at2"/>
<dbReference type="Proteomes" id="UP000199101">
    <property type="component" value="Unassembled WGS sequence"/>
</dbReference>
<dbReference type="InterPro" id="IPR043733">
    <property type="entry name" value="DUF5677"/>
</dbReference>
<keyword evidence="2" id="KW-1185">Reference proteome</keyword>
<dbReference type="Pfam" id="PF18928">
    <property type="entry name" value="DUF5677"/>
    <property type="match status" value="1"/>
</dbReference>
<dbReference type="RefSeq" id="WP_141694502.1">
    <property type="nucleotide sequence ID" value="NZ_FMAG01000014.1"/>
</dbReference>
<dbReference type="STRING" id="410764.GA0061103_0668"/>
<dbReference type="EMBL" id="FMAG01000014">
    <property type="protein sequence ID" value="SCB49715.1"/>
    <property type="molecule type" value="Genomic_DNA"/>
</dbReference>
<protein>
    <submittedName>
        <fullName evidence="1">Uncharacterized protein</fullName>
    </submittedName>
</protein>
<evidence type="ECO:0000313" key="1">
    <source>
        <dbReference type="EMBL" id="SCB49715.1"/>
    </source>
</evidence>
<name>A0A1C3XC45_9HYPH</name>